<reference evidence="3" key="1">
    <citation type="submission" date="2013-05" db="EMBL/GenBank/DDBJ databases">
        <authorList>
            <person name="Yim A.K.Y."/>
            <person name="Chan T.F."/>
            <person name="Ji K.M."/>
            <person name="Liu X.Y."/>
            <person name="Zhou J.W."/>
            <person name="Li R.Q."/>
            <person name="Yang K.Y."/>
            <person name="Li J."/>
            <person name="Li M."/>
            <person name="Law P.T.W."/>
            <person name="Wu Y.L."/>
            <person name="Cai Z.L."/>
            <person name="Qin H."/>
            <person name="Bao Y."/>
            <person name="Leung R.K.K."/>
            <person name="Ng P.K.S."/>
            <person name="Zou J."/>
            <person name="Zhong X.J."/>
            <person name="Ran P.X."/>
            <person name="Zhong N.S."/>
            <person name="Liu Z.G."/>
            <person name="Tsui S.K.W."/>
        </authorList>
    </citation>
    <scope>NUCLEOTIDE SEQUENCE</scope>
    <source>
        <strain evidence="3">Derf</strain>
        <tissue evidence="3">Whole organism</tissue>
    </source>
</reference>
<evidence type="ECO:0008006" key="5">
    <source>
        <dbReference type="Google" id="ProtNLM"/>
    </source>
</evidence>
<dbReference type="Proteomes" id="UP000790347">
    <property type="component" value="Unassembled WGS sequence"/>
</dbReference>
<evidence type="ECO:0000313" key="3">
    <source>
        <dbReference type="EMBL" id="KAH9511382.1"/>
    </source>
</evidence>
<sequence>MAIGKRKDVSPNAELQTGSKQQNINASSSSSSETSLEKRLIYGSNSQMMQQPIPNDHSTTYNDDDMQFSPILDNRKDKRNLTTTIEKINNNCNDNNSNLSYASDTDVMSAQLALNELMDVNGTIKDGTKLRVIAALNTILALQKEVKDLRDKLSNYECQQSSSGATNNNNNMSNIAIFEQLKEMKKSIESINEKMTRSDVPPETVEYQRPESFATIVKKTTARNQLNLGSVVSIDGNENAENVRKEIAQRIVPTQHGIRIKETASLSNGKFALRFDSPESKKKFDDIATTTAGWKCEDERKRNPIVYLKGVRKDIQKRDLPGLITFFNIPIADHLEANQMDMDNAIEVCFERPNKNPQKFANFGIRVTPAIRDIIINRLQGRVNIDYNYVHAEDMNPLHRCYKCQGFNHHQNNCREDRPTCLHCGGDHYYEQCHLRNELPFCTNCFKNRITDVPSHRTTDTRCPVYQRMLKRVVNRIQYV</sequence>
<reference evidence="3" key="2">
    <citation type="journal article" date="2022" name="Res Sq">
        <title>Comparative Genomics Reveals Insights into the Divergent Evolution of Astigmatic Mites and Household Pest Adaptations.</title>
        <authorList>
            <person name="Xiong Q."/>
            <person name="Wan A.T.-Y."/>
            <person name="Liu X.-Y."/>
            <person name="Fung C.S.-H."/>
            <person name="Xiao X."/>
            <person name="Malainual N."/>
            <person name="Hou J."/>
            <person name="Wang L."/>
            <person name="Wang M."/>
            <person name="Yang K."/>
            <person name="Cui Y."/>
            <person name="Leung E."/>
            <person name="Nong W."/>
            <person name="Shin S.-K."/>
            <person name="Au S."/>
            <person name="Jeong K.Y."/>
            <person name="Chew F.T."/>
            <person name="Hui J."/>
            <person name="Leung T.F."/>
            <person name="Tungtrongchitr A."/>
            <person name="Zhong N."/>
            <person name="Liu Z."/>
            <person name="Tsui S."/>
        </authorList>
    </citation>
    <scope>NUCLEOTIDE SEQUENCE</scope>
    <source>
        <strain evidence="3">Derf</strain>
        <tissue evidence="3">Whole organism</tissue>
    </source>
</reference>
<gene>
    <name evidence="3" type="ORF">DERF_009849</name>
</gene>
<evidence type="ECO:0000256" key="2">
    <source>
        <dbReference type="SAM" id="MobiDB-lite"/>
    </source>
</evidence>
<keyword evidence="1" id="KW-0175">Coiled coil</keyword>
<feature type="region of interest" description="Disordered" evidence="2">
    <location>
        <begin position="1"/>
        <end position="36"/>
    </location>
</feature>
<comment type="caution">
    <text evidence="3">The sequence shown here is derived from an EMBL/GenBank/DDBJ whole genome shotgun (WGS) entry which is preliminary data.</text>
</comment>
<organism evidence="3 4">
    <name type="scientific">Dermatophagoides farinae</name>
    <name type="common">American house dust mite</name>
    <dbReference type="NCBI Taxonomy" id="6954"/>
    <lineage>
        <taxon>Eukaryota</taxon>
        <taxon>Metazoa</taxon>
        <taxon>Ecdysozoa</taxon>
        <taxon>Arthropoda</taxon>
        <taxon>Chelicerata</taxon>
        <taxon>Arachnida</taxon>
        <taxon>Acari</taxon>
        <taxon>Acariformes</taxon>
        <taxon>Sarcoptiformes</taxon>
        <taxon>Astigmata</taxon>
        <taxon>Psoroptidia</taxon>
        <taxon>Analgoidea</taxon>
        <taxon>Pyroglyphidae</taxon>
        <taxon>Dermatophagoidinae</taxon>
        <taxon>Dermatophagoides</taxon>
    </lineage>
</organism>
<evidence type="ECO:0000256" key="1">
    <source>
        <dbReference type="SAM" id="Coils"/>
    </source>
</evidence>
<name>A0A922HUU8_DERFA</name>
<accession>A0A922HUU8</accession>
<feature type="coiled-coil region" evidence="1">
    <location>
        <begin position="132"/>
        <end position="159"/>
    </location>
</feature>
<dbReference type="EMBL" id="ASGP02000004">
    <property type="protein sequence ID" value="KAH9511382.1"/>
    <property type="molecule type" value="Genomic_DNA"/>
</dbReference>
<evidence type="ECO:0000313" key="4">
    <source>
        <dbReference type="Proteomes" id="UP000790347"/>
    </source>
</evidence>
<keyword evidence="4" id="KW-1185">Reference proteome</keyword>
<dbReference type="AlphaFoldDB" id="A0A922HUU8"/>
<proteinExistence type="predicted"/>
<feature type="compositionally biased region" description="Polar residues" evidence="2">
    <location>
        <begin position="13"/>
        <end position="26"/>
    </location>
</feature>
<protein>
    <recommendedName>
        <fullName evidence="5">Gag-like protein</fullName>
    </recommendedName>
</protein>